<reference evidence="1" key="1">
    <citation type="submission" date="2024-05" db="EMBL/GenBank/DDBJ databases">
        <title>Isolation and characterization of the new Streptomyces phages Kamino, Geonosis, Abafar and Scarif infecting a broad range of host species.</title>
        <authorList>
            <person name="Rackow B."/>
            <person name="Rolland C."/>
            <person name="Mohnen I."/>
            <person name="Wittmann J."/>
            <person name="Muesken M."/>
            <person name="Overmann J."/>
            <person name="Frunzke J."/>
        </authorList>
    </citation>
    <scope>NUCLEOTIDE SEQUENCE</scope>
</reference>
<dbReference type="EMBL" id="PP750866">
    <property type="protein sequence ID" value="XBM94984.1"/>
    <property type="molecule type" value="Genomic_DNA"/>
</dbReference>
<name>A0AAU7GZ79_9CAUD</name>
<gene>
    <name evidence="1" type="ORF">Geonosis_00019</name>
</gene>
<accession>A0AAU7GZ79</accession>
<evidence type="ECO:0008006" key="2">
    <source>
        <dbReference type="Google" id="ProtNLM"/>
    </source>
</evidence>
<proteinExistence type="predicted"/>
<protein>
    <recommendedName>
        <fullName evidence="2">Head-to-tail connector protein</fullName>
    </recommendedName>
</protein>
<evidence type="ECO:0000313" key="1">
    <source>
        <dbReference type="EMBL" id="XBM94984.1"/>
    </source>
</evidence>
<organism evidence="1">
    <name type="scientific">Streptomyces phage Geonosis</name>
    <dbReference type="NCBI Taxonomy" id="3158856"/>
    <lineage>
        <taxon>Viruses</taxon>
        <taxon>Duplodnaviria</taxon>
        <taxon>Heunggongvirae</taxon>
        <taxon>Uroviricota</taxon>
        <taxon>Caudoviricetes</taxon>
    </lineage>
</organism>
<sequence>MSIDASRFQRLLSAVGGPGERLLRRKAERVAETARRYAAPHGSMADGIIVGPYADKRIEVISTHPATQFVHDGTAPHQIRPRRVGGVLRFEVGGRVVFARVVNHPGYRGDPFLTNALRDAG</sequence>